<reference evidence="3" key="1">
    <citation type="submission" date="2018-09" db="EMBL/GenBank/DDBJ databases">
        <authorList>
            <person name="Livingstone P.G."/>
            <person name="Whitworth D.E."/>
        </authorList>
    </citation>
    <scope>NUCLEOTIDE SEQUENCE [LARGE SCALE GENOMIC DNA]</scope>
    <source>
        <strain evidence="3">CA051B</strain>
    </source>
</reference>
<keyword evidence="1" id="KW-0812">Transmembrane</keyword>
<evidence type="ECO:0000256" key="1">
    <source>
        <dbReference type="SAM" id="Phobius"/>
    </source>
</evidence>
<dbReference type="Proteomes" id="UP000272888">
    <property type="component" value="Unassembled WGS sequence"/>
</dbReference>
<dbReference type="AlphaFoldDB" id="A0A3A8NFK4"/>
<name>A0A3A8NFK4_9BACT</name>
<comment type="caution">
    <text evidence="2">The sequence shown here is derived from an EMBL/GenBank/DDBJ whole genome shotgun (WGS) entry which is preliminary data.</text>
</comment>
<keyword evidence="1" id="KW-0472">Membrane</keyword>
<dbReference type="EMBL" id="RAWB01000674">
    <property type="protein sequence ID" value="RKH42399.1"/>
    <property type="molecule type" value="Genomic_DNA"/>
</dbReference>
<evidence type="ECO:0000313" key="3">
    <source>
        <dbReference type="Proteomes" id="UP000272888"/>
    </source>
</evidence>
<gene>
    <name evidence="2" type="ORF">D7V93_37875</name>
</gene>
<proteinExistence type="predicted"/>
<keyword evidence="1" id="KW-1133">Transmembrane helix</keyword>
<evidence type="ECO:0000313" key="2">
    <source>
        <dbReference type="EMBL" id="RKH42399.1"/>
    </source>
</evidence>
<feature type="transmembrane region" description="Helical" evidence="1">
    <location>
        <begin position="21"/>
        <end position="45"/>
    </location>
</feature>
<feature type="transmembrane region" description="Helical" evidence="1">
    <location>
        <begin position="84"/>
        <end position="105"/>
    </location>
</feature>
<organism evidence="2 3">
    <name type="scientific">Corallococcus llansteffanensis</name>
    <dbReference type="NCBI Taxonomy" id="2316731"/>
    <lineage>
        <taxon>Bacteria</taxon>
        <taxon>Pseudomonadati</taxon>
        <taxon>Myxococcota</taxon>
        <taxon>Myxococcia</taxon>
        <taxon>Myxococcales</taxon>
        <taxon>Cystobacterineae</taxon>
        <taxon>Myxococcaceae</taxon>
        <taxon>Corallococcus</taxon>
    </lineage>
</organism>
<keyword evidence="3" id="KW-1185">Reference proteome</keyword>
<feature type="transmembrane region" description="Helical" evidence="1">
    <location>
        <begin position="111"/>
        <end position="130"/>
    </location>
</feature>
<feature type="transmembrane region" description="Helical" evidence="1">
    <location>
        <begin position="57"/>
        <end position="77"/>
    </location>
</feature>
<protein>
    <recommendedName>
        <fullName evidence="4">DoxX family protein</fullName>
    </recommendedName>
</protein>
<dbReference type="RefSeq" id="WP_120647952.1">
    <property type="nucleotide sequence ID" value="NZ_RAWB01000674.1"/>
</dbReference>
<evidence type="ECO:0008006" key="4">
    <source>
        <dbReference type="Google" id="ProtNLM"/>
    </source>
</evidence>
<accession>A0A3A8NFK4</accession>
<sequence length="152" mass="16814">MTVETQPTSSGGSPWPNRLILAVYFVCFSVGSLAHIAQAVMFGFFANDPENPVPMGFIYVNELFTFLNPLTIVLLIFKRRAGIISALAVVGLVFALNLALMAWMWTAQHKLHIVWLYLNGTMGLFMLFTAKRLWRAAPPEKALPPATTPSTT</sequence>